<organism evidence="2 3">
    <name type="scientific">Streptomyces luteoverticillatus</name>
    <name type="common">Streptoverticillium luteoverticillatus</name>
    <dbReference type="NCBI Taxonomy" id="66425"/>
    <lineage>
        <taxon>Bacteria</taxon>
        <taxon>Bacillati</taxon>
        <taxon>Actinomycetota</taxon>
        <taxon>Actinomycetes</taxon>
        <taxon>Kitasatosporales</taxon>
        <taxon>Streptomycetaceae</taxon>
        <taxon>Streptomyces</taxon>
    </lineage>
</organism>
<keyword evidence="3" id="KW-1185">Reference proteome</keyword>
<dbReference type="InterPro" id="IPR016040">
    <property type="entry name" value="NAD(P)-bd_dom"/>
</dbReference>
<dbReference type="OrthoDB" id="3250520at2"/>
<name>A0A3Q9FZA5_STRLT</name>
<feature type="domain" description="NAD(P)-binding" evidence="1">
    <location>
        <begin position="12"/>
        <end position="173"/>
    </location>
</feature>
<dbReference type="Gene3D" id="3.40.50.720">
    <property type="entry name" value="NAD(P)-binding Rossmann-like Domain"/>
    <property type="match status" value="1"/>
</dbReference>
<gene>
    <name evidence="2" type="ORF">EKH77_13040</name>
</gene>
<evidence type="ECO:0000259" key="1">
    <source>
        <dbReference type="Pfam" id="PF13460"/>
    </source>
</evidence>
<protein>
    <submittedName>
        <fullName evidence="2">SDR family NAD(P)-dependent oxidoreductase</fullName>
    </submittedName>
</protein>
<dbReference type="PANTHER" id="PTHR43162">
    <property type="match status" value="1"/>
</dbReference>
<dbReference type="AlphaFoldDB" id="A0A3Q9FZA5"/>
<dbReference type="Pfam" id="PF13460">
    <property type="entry name" value="NAD_binding_10"/>
    <property type="match status" value="1"/>
</dbReference>
<accession>A0A3Q9FZA5</accession>
<reference evidence="2 3" key="1">
    <citation type="submission" date="2018-12" db="EMBL/GenBank/DDBJ databases">
        <title>The whole draft genome of Streptomyce luteoverticillatus CGMCC 15060.</title>
        <authorList>
            <person name="Feng Z."/>
            <person name="Chen G."/>
            <person name="Zhang J."/>
            <person name="Zhu H."/>
            <person name="Yu X."/>
            <person name="Zhang W."/>
            <person name="Zhang X."/>
        </authorList>
    </citation>
    <scope>NUCLEOTIDE SEQUENCE [LARGE SCALE GENOMIC DNA]</scope>
    <source>
        <strain evidence="2 3">CGMCC 15060</strain>
    </source>
</reference>
<dbReference type="RefSeq" id="WP_126914566.1">
    <property type="nucleotide sequence ID" value="NZ_CP034587.1"/>
</dbReference>
<dbReference type="SUPFAM" id="SSF51735">
    <property type="entry name" value="NAD(P)-binding Rossmann-fold domains"/>
    <property type="match status" value="1"/>
</dbReference>
<dbReference type="EMBL" id="CP034587">
    <property type="protein sequence ID" value="AZQ72016.1"/>
    <property type="molecule type" value="Genomic_DNA"/>
</dbReference>
<dbReference type="Proteomes" id="UP000267900">
    <property type="component" value="Chromosome"/>
</dbReference>
<dbReference type="InterPro" id="IPR036291">
    <property type="entry name" value="NAD(P)-bd_dom_sf"/>
</dbReference>
<dbReference type="Gene3D" id="3.90.25.10">
    <property type="entry name" value="UDP-galactose 4-epimerase, domain 1"/>
    <property type="match status" value="1"/>
</dbReference>
<evidence type="ECO:0000313" key="2">
    <source>
        <dbReference type="EMBL" id="AZQ72016.1"/>
    </source>
</evidence>
<evidence type="ECO:0000313" key="3">
    <source>
        <dbReference type="Proteomes" id="UP000267900"/>
    </source>
</evidence>
<dbReference type="PANTHER" id="PTHR43162:SF1">
    <property type="entry name" value="PRESTALK A DIFFERENTIATION PROTEIN A"/>
    <property type="match status" value="1"/>
</dbReference>
<proteinExistence type="predicted"/>
<dbReference type="InterPro" id="IPR051604">
    <property type="entry name" value="Ergot_Alk_Oxidoreductase"/>
</dbReference>
<sequence>MTTTGKDILVLGGTGKTGRRVVRRLRAAGERVRAASRSGEVRFDWSDPGTWEPALAGASAVYLMAPEDPAPVADFVGRAVAAGVGRFVALSGRGVEHTGPDFGRGMAAGERAVRGSGVEWTVIRPNNFHQNFDEDLWHRPLREGRLALPTGGVPEPFVDAEDVAEVAAELLTRDGYHGRVYELSGPEALPWEAAVATIARAAGRPIRFVELAPEEYAAELRAEGWPEETVAGLGAMFAAQRAGHMAVPTDDVLRVLGREPRGLGVYAARVAPAGVWS</sequence>